<dbReference type="SUPFAM" id="SSF54631">
    <property type="entry name" value="CBS-domain pair"/>
    <property type="match status" value="1"/>
</dbReference>
<keyword evidence="4" id="KW-1185">Reference proteome</keyword>
<sequence length="147" mass="15671">MRAEDLDEQFLIVPVDSDAREAARLVAEHNLPGLVVTDNHGKPHAILLASEMLHLVLPRYVQHDVTLAGVMGDALADGAGENLAGKSVRDILPRKPRTVPSVDVRDGVIKVAAEMAQLRTPLIAVTQNGKLHGVITASRLLAAALKS</sequence>
<keyword evidence="1" id="KW-0129">CBS domain</keyword>
<dbReference type="EMBL" id="AP022569">
    <property type="protein sequence ID" value="BBX44252.1"/>
    <property type="molecule type" value="Genomic_DNA"/>
</dbReference>
<dbReference type="InterPro" id="IPR000644">
    <property type="entry name" value="CBS_dom"/>
</dbReference>
<organism evidence="3 4">
    <name type="scientific">Mycobacterium cookii</name>
    <dbReference type="NCBI Taxonomy" id="1775"/>
    <lineage>
        <taxon>Bacteria</taxon>
        <taxon>Bacillati</taxon>
        <taxon>Actinomycetota</taxon>
        <taxon>Actinomycetes</taxon>
        <taxon>Mycobacteriales</taxon>
        <taxon>Mycobacteriaceae</taxon>
        <taxon>Mycobacterium</taxon>
    </lineage>
</organism>
<name>A0A7I7KSD8_9MYCO</name>
<gene>
    <name evidence="3" type="ORF">MCOO_02670</name>
</gene>
<dbReference type="Gene3D" id="3.10.580.10">
    <property type="entry name" value="CBS-domain"/>
    <property type="match status" value="1"/>
</dbReference>
<dbReference type="Pfam" id="PF00571">
    <property type="entry name" value="CBS"/>
    <property type="match status" value="2"/>
</dbReference>
<dbReference type="AlphaFoldDB" id="A0A7I7KSD8"/>
<evidence type="ECO:0000259" key="2">
    <source>
        <dbReference type="PROSITE" id="PS51371"/>
    </source>
</evidence>
<dbReference type="InterPro" id="IPR046342">
    <property type="entry name" value="CBS_dom_sf"/>
</dbReference>
<evidence type="ECO:0000313" key="3">
    <source>
        <dbReference type="EMBL" id="BBX44252.1"/>
    </source>
</evidence>
<accession>A0A7I7KSD8</accession>
<dbReference type="CDD" id="cd17788">
    <property type="entry name" value="CBS_pair_bac"/>
    <property type="match status" value="1"/>
</dbReference>
<dbReference type="Proteomes" id="UP000465866">
    <property type="component" value="Chromosome"/>
</dbReference>
<dbReference type="KEGG" id="mcoo:MCOO_02670"/>
<dbReference type="PROSITE" id="PS51371">
    <property type="entry name" value="CBS"/>
    <property type="match status" value="1"/>
</dbReference>
<reference evidence="3 4" key="1">
    <citation type="journal article" date="2019" name="Emerg. Microbes Infect.">
        <title>Comprehensive subspecies identification of 175 nontuberculous mycobacteria species based on 7547 genomic profiles.</title>
        <authorList>
            <person name="Matsumoto Y."/>
            <person name="Kinjo T."/>
            <person name="Motooka D."/>
            <person name="Nabeya D."/>
            <person name="Jung N."/>
            <person name="Uechi K."/>
            <person name="Horii T."/>
            <person name="Iida T."/>
            <person name="Fujita J."/>
            <person name="Nakamura S."/>
        </authorList>
    </citation>
    <scope>NUCLEOTIDE SEQUENCE [LARGE SCALE GENOMIC DNA]</scope>
    <source>
        <strain evidence="3 4">JCM 12404</strain>
    </source>
</reference>
<dbReference type="RefSeq" id="WP_163774623.1">
    <property type="nucleotide sequence ID" value="NZ_AP022569.1"/>
</dbReference>
<protein>
    <recommendedName>
        <fullName evidence="2">CBS domain-containing protein</fullName>
    </recommendedName>
</protein>
<evidence type="ECO:0000256" key="1">
    <source>
        <dbReference type="PROSITE-ProRule" id="PRU00703"/>
    </source>
</evidence>
<proteinExistence type="predicted"/>
<feature type="domain" description="CBS" evidence="2">
    <location>
        <begin position="6"/>
        <end position="65"/>
    </location>
</feature>
<evidence type="ECO:0000313" key="4">
    <source>
        <dbReference type="Proteomes" id="UP000465866"/>
    </source>
</evidence>